<dbReference type="Proteomes" id="UP001519345">
    <property type="component" value="Unassembled WGS sequence"/>
</dbReference>
<evidence type="ECO:0000256" key="1">
    <source>
        <dbReference type="SAM" id="MobiDB-lite"/>
    </source>
</evidence>
<dbReference type="NCBIfam" id="TIGR01725">
    <property type="entry name" value="phge_HK97_gp10"/>
    <property type="match status" value="1"/>
</dbReference>
<name>A0ABS4IAQ7_9BACI</name>
<comment type="caution">
    <text evidence="2">The sequence shown here is derived from an EMBL/GenBank/DDBJ whole genome shotgun (WGS) entry which is preliminary data.</text>
</comment>
<organism evidence="2 3">
    <name type="scientific">Virgibacillus natechei</name>
    <dbReference type="NCBI Taxonomy" id="1216297"/>
    <lineage>
        <taxon>Bacteria</taxon>
        <taxon>Bacillati</taxon>
        <taxon>Bacillota</taxon>
        <taxon>Bacilli</taxon>
        <taxon>Bacillales</taxon>
        <taxon>Bacillaceae</taxon>
        <taxon>Virgibacillus</taxon>
    </lineage>
</organism>
<keyword evidence="3" id="KW-1185">Reference proteome</keyword>
<accession>A0ABS4IAQ7</accession>
<gene>
    <name evidence="2" type="ORF">J2Z83_000070</name>
</gene>
<proteinExistence type="predicted"/>
<evidence type="ECO:0000313" key="2">
    <source>
        <dbReference type="EMBL" id="MBP1967978.1"/>
    </source>
</evidence>
<reference evidence="2 3" key="1">
    <citation type="submission" date="2021-03" db="EMBL/GenBank/DDBJ databases">
        <title>Genomic Encyclopedia of Type Strains, Phase IV (KMG-IV): sequencing the most valuable type-strain genomes for metagenomic binning, comparative biology and taxonomic classification.</title>
        <authorList>
            <person name="Goeker M."/>
        </authorList>
    </citation>
    <scope>NUCLEOTIDE SEQUENCE [LARGE SCALE GENOMIC DNA]</scope>
    <source>
        <strain evidence="2 3">DSM 25609</strain>
    </source>
</reference>
<feature type="region of interest" description="Disordered" evidence="1">
    <location>
        <begin position="44"/>
        <end position="66"/>
    </location>
</feature>
<dbReference type="Pfam" id="PF04883">
    <property type="entry name" value="HK97-gp10_like"/>
    <property type="match status" value="1"/>
</dbReference>
<dbReference type="EMBL" id="JAGGKX010000001">
    <property type="protein sequence ID" value="MBP1967978.1"/>
    <property type="molecule type" value="Genomic_DNA"/>
</dbReference>
<dbReference type="RefSeq" id="WP_245301407.1">
    <property type="nucleotide sequence ID" value="NZ_CP110224.1"/>
</dbReference>
<evidence type="ECO:0000313" key="3">
    <source>
        <dbReference type="Proteomes" id="UP001519345"/>
    </source>
</evidence>
<protein>
    <submittedName>
        <fullName evidence="2">HK97 gp10 family phage protein</fullName>
    </submittedName>
</protein>
<sequence>MSRMKMEIEGFDELVQHFEKMGNGAKRLEAEALKEGGEVIAEHQRKGVNRSAKNQPHIEDNIEVGRVTNTQEGSKVIIRPNKKVRWRAKFLEYGTSKMPPKPFIERSGELGQAEAYELMQAKFEEVIND</sequence>
<dbReference type="InterPro" id="IPR010064">
    <property type="entry name" value="HK97-gp10_tail"/>
</dbReference>